<dbReference type="Gene3D" id="2.60.40.2030">
    <property type="match status" value="1"/>
</dbReference>
<keyword evidence="1" id="KW-0406">Ion transport</keyword>
<sequence>MKPAASQGRERSDQDGGMKKNPTDKNRTLSGSLALFLSSVKVTDFVKKYSLEKIREEAVSRTLSRRKDDGVPLELEEVLNHGLGGALGAIRHRPLGEVDIVGCCCPHFNQRRSGGTVCRACRVPGRVPSEARRGQGGTLDARYRILARHGSVYDKNSSATSGVSDDRLTELGRPRLGEVIECTVNIRESQEFKSVVDKLLKKANVSLVVGTSSWREQFADAIAVSSGDEETEEGEEGEEEKLPSCLDYVMHFLTLFWKITFAFVPPTGQ</sequence>
<feature type="region of interest" description="Disordered" evidence="2">
    <location>
        <begin position="1"/>
        <end position="28"/>
    </location>
</feature>
<evidence type="ECO:0000256" key="1">
    <source>
        <dbReference type="ARBA" id="ARBA00023065"/>
    </source>
</evidence>
<organism evidence="3 4">
    <name type="scientific">Pomacea canaliculata</name>
    <name type="common">Golden apple snail</name>
    <dbReference type="NCBI Taxonomy" id="400727"/>
    <lineage>
        <taxon>Eukaryota</taxon>
        <taxon>Metazoa</taxon>
        <taxon>Spiralia</taxon>
        <taxon>Lophotrochozoa</taxon>
        <taxon>Mollusca</taxon>
        <taxon>Gastropoda</taxon>
        <taxon>Caenogastropoda</taxon>
        <taxon>Architaenioglossa</taxon>
        <taxon>Ampullarioidea</taxon>
        <taxon>Ampullariidae</taxon>
        <taxon>Pomacea</taxon>
    </lineage>
</organism>
<dbReference type="GO" id="GO:0042383">
    <property type="term" value="C:sarcolemma"/>
    <property type="evidence" value="ECO:0007669"/>
    <property type="project" value="TreeGrafter"/>
</dbReference>
<dbReference type="InterPro" id="IPR051171">
    <property type="entry name" value="CaCA"/>
</dbReference>
<proteinExistence type="predicted"/>
<dbReference type="PANTHER" id="PTHR11878">
    <property type="entry name" value="SODIUM/CALCIUM EXCHANGER"/>
    <property type="match status" value="1"/>
</dbReference>
<name>A0A2T7NY80_POMCA</name>
<keyword evidence="1" id="KW-0813">Transport</keyword>
<dbReference type="GO" id="GO:0005432">
    <property type="term" value="F:calcium:sodium antiporter activity"/>
    <property type="evidence" value="ECO:0007669"/>
    <property type="project" value="TreeGrafter"/>
</dbReference>
<evidence type="ECO:0000313" key="3">
    <source>
        <dbReference type="EMBL" id="PVD26111.1"/>
    </source>
</evidence>
<gene>
    <name evidence="3" type="ORF">C0Q70_13779</name>
</gene>
<dbReference type="OrthoDB" id="418484at2759"/>
<dbReference type="GO" id="GO:0030424">
    <property type="term" value="C:axon"/>
    <property type="evidence" value="ECO:0007669"/>
    <property type="project" value="TreeGrafter"/>
</dbReference>
<dbReference type="Proteomes" id="UP000245119">
    <property type="component" value="Linkage Group LG8"/>
</dbReference>
<evidence type="ECO:0000256" key="2">
    <source>
        <dbReference type="SAM" id="MobiDB-lite"/>
    </source>
</evidence>
<dbReference type="PANTHER" id="PTHR11878:SF65">
    <property type="entry name" value="NA_CA-EXCHANGE PROTEIN, ISOFORM G"/>
    <property type="match status" value="1"/>
</dbReference>
<dbReference type="GO" id="GO:0098703">
    <property type="term" value="P:calcium ion import across plasma membrane"/>
    <property type="evidence" value="ECO:0007669"/>
    <property type="project" value="TreeGrafter"/>
</dbReference>
<comment type="caution">
    <text evidence="3">The sequence shown here is derived from an EMBL/GenBank/DDBJ whole genome shotgun (WGS) entry which is preliminary data.</text>
</comment>
<dbReference type="InterPro" id="IPR038081">
    <property type="entry name" value="CalX-like_sf"/>
</dbReference>
<reference evidence="3 4" key="1">
    <citation type="submission" date="2018-04" db="EMBL/GenBank/DDBJ databases">
        <title>The genome of golden apple snail Pomacea canaliculata provides insight into stress tolerance and invasive adaptation.</title>
        <authorList>
            <person name="Liu C."/>
            <person name="Liu B."/>
            <person name="Ren Y."/>
            <person name="Zhang Y."/>
            <person name="Wang H."/>
            <person name="Li S."/>
            <person name="Jiang F."/>
            <person name="Yin L."/>
            <person name="Zhang G."/>
            <person name="Qian W."/>
            <person name="Fan W."/>
        </authorList>
    </citation>
    <scope>NUCLEOTIDE SEQUENCE [LARGE SCALE GENOMIC DNA]</scope>
    <source>
        <strain evidence="3">SZHN2017</strain>
        <tissue evidence="3">Muscle</tissue>
    </source>
</reference>
<accession>A0A2T7NY80</accession>
<dbReference type="AlphaFoldDB" id="A0A2T7NY80"/>
<keyword evidence="4" id="KW-1185">Reference proteome</keyword>
<protein>
    <submittedName>
        <fullName evidence="3">Uncharacterized protein</fullName>
    </submittedName>
</protein>
<dbReference type="EMBL" id="PZQS01000008">
    <property type="protein sequence ID" value="PVD26111.1"/>
    <property type="molecule type" value="Genomic_DNA"/>
</dbReference>
<dbReference type="GO" id="GO:0098794">
    <property type="term" value="C:postsynapse"/>
    <property type="evidence" value="ECO:0007669"/>
    <property type="project" value="TreeGrafter"/>
</dbReference>
<evidence type="ECO:0000313" key="4">
    <source>
        <dbReference type="Proteomes" id="UP000245119"/>
    </source>
</evidence>
<feature type="compositionally biased region" description="Basic and acidic residues" evidence="2">
    <location>
        <begin position="8"/>
        <end position="27"/>
    </location>
</feature>